<evidence type="ECO:0000256" key="2">
    <source>
        <dbReference type="SAM" id="SignalP"/>
    </source>
</evidence>
<gene>
    <name evidence="3" type="ORF">A4G23_03365</name>
</gene>
<dbReference type="OrthoDB" id="4321297at2"/>
<dbReference type="PATRIC" id="fig|285473.5.peg.3520"/>
<keyword evidence="4" id="KW-1185">Reference proteome</keyword>
<protein>
    <submittedName>
        <fullName evidence="3">Uncharacterized protein</fullName>
    </submittedName>
</protein>
<evidence type="ECO:0000256" key="1">
    <source>
        <dbReference type="SAM" id="MobiDB-lite"/>
    </source>
</evidence>
<organism evidence="3 4">
    <name type="scientific">Streptomyces rubrolavendulae</name>
    <dbReference type="NCBI Taxonomy" id="285473"/>
    <lineage>
        <taxon>Bacteria</taxon>
        <taxon>Bacillati</taxon>
        <taxon>Actinomycetota</taxon>
        <taxon>Actinomycetes</taxon>
        <taxon>Kitasatosporales</taxon>
        <taxon>Streptomycetaceae</taxon>
        <taxon>Streptomyces</taxon>
    </lineage>
</organism>
<accession>A0A1D8G4V6</accession>
<reference evidence="3 4" key="1">
    <citation type="submission" date="2016-09" db="EMBL/GenBank/DDBJ databases">
        <title>Streptomyces rubrolavendulae MJM4426 Genome sequencing and assembly.</title>
        <authorList>
            <person name="Kim J.-G."/>
        </authorList>
    </citation>
    <scope>NUCLEOTIDE SEQUENCE [LARGE SCALE GENOMIC DNA]</scope>
    <source>
        <strain evidence="3 4">MJM4426</strain>
    </source>
</reference>
<proteinExistence type="predicted"/>
<name>A0A1D8G4V6_9ACTN</name>
<feature type="compositionally biased region" description="Low complexity" evidence="1">
    <location>
        <begin position="121"/>
        <end position="144"/>
    </location>
</feature>
<evidence type="ECO:0000313" key="3">
    <source>
        <dbReference type="EMBL" id="AOT60490.1"/>
    </source>
</evidence>
<evidence type="ECO:0000313" key="4">
    <source>
        <dbReference type="Proteomes" id="UP000095349"/>
    </source>
</evidence>
<dbReference type="RefSeq" id="WP_159029474.1">
    <property type="nucleotide sequence ID" value="NZ_CP017316.1"/>
</dbReference>
<feature type="region of interest" description="Disordered" evidence="1">
    <location>
        <begin position="121"/>
        <end position="146"/>
    </location>
</feature>
<feature type="chain" id="PRO_5009107225" evidence="2">
    <location>
        <begin position="27"/>
        <end position="240"/>
    </location>
</feature>
<feature type="signal peptide" evidence="2">
    <location>
        <begin position="1"/>
        <end position="26"/>
    </location>
</feature>
<sequence length="240" mass="25087">MRSIRALMVAVSVGALTLGTATMSQAIDWEHPGLTRAAAKKPAPAPPAQRSAEKDGKGGKGGKGGKTTYKIDNSKHDVNHNCKGKTFGYCTQNAVFAPTVLGGVNLTNGLIGLIGTNGTNGTNVPPTTNGTTVPPTTNGTTTPGEPEWCSPGFWRNNYPEAWGPTGLTGNETYSSQFGGDLPTRTQAGINAGAPIDPTLIYTLQNPQYYGGDDTNRIADLLSSLHPDINYTGVRVDNCPL</sequence>
<dbReference type="Proteomes" id="UP000095349">
    <property type="component" value="Chromosome"/>
</dbReference>
<dbReference type="KEGG" id="srn:A4G23_03365"/>
<feature type="region of interest" description="Disordered" evidence="1">
    <location>
        <begin position="36"/>
        <end position="75"/>
    </location>
</feature>
<dbReference type="AlphaFoldDB" id="A0A1D8G4V6"/>
<dbReference type="EMBL" id="CP017316">
    <property type="protein sequence ID" value="AOT60490.1"/>
    <property type="molecule type" value="Genomic_DNA"/>
</dbReference>
<dbReference type="STRING" id="285473.A4G23_03365"/>
<keyword evidence="2" id="KW-0732">Signal</keyword>